<dbReference type="AlphaFoldDB" id="A0A2Z7D0W9"/>
<organism evidence="1 2">
    <name type="scientific">Dorcoceras hygrometricum</name>
    <dbReference type="NCBI Taxonomy" id="472368"/>
    <lineage>
        <taxon>Eukaryota</taxon>
        <taxon>Viridiplantae</taxon>
        <taxon>Streptophyta</taxon>
        <taxon>Embryophyta</taxon>
        <taxon>Tracheophyta</taxon>
        <taxon>Spermatophyta</taxon>
        <taxon>Magnoliopsida</taxon>
        <taxon>eudicotyledons</taxon>
        <taxon>Gunneridae</taxon>
        <taxon>Pentapetalae</taxon>
        <taxon>asterids</taxon>
        <taxon>lamiids</taxon>
        <taxon>Lamiales</taxon>
        <taxon>Gesneriaceae</taxon>
        <taxon>Didymocarpoideae</taxon>
        <taxon>Trichosporeae</taxon>
        <taxon>Loxocarpinae</taxon>
        <taxon>Dorcoceras</taxon>
    </lineage>
</organism>
<dbReference type="Proteomes" id="UP000250235">
    <property type="component" value="Unassembled WGS sequence"/>
</dbReference>
<evidence type="ECO:0000313" key="2">
    <source>
        <dbReference type="Proteomes" id="UP000250235"/>
    </source>
</evidence>
<evidence type="ECO:0000313" key="1">
    <source>
        <dbReference type="EMBL" id="KZV51877.1"/>
    </source>
</evidence>
<accession>A0A2Z7D0W9</accession>
<sequence length="104" mass="12142">MLELLQAVFSTRAGWLMMSKGTPELEQHCLYHIVEDFKLDRQLGKAEEQFKRRIKQSSSAVNEAQNCSSADQVQRIRAVIEYEARYKRSARVQIRSQAEYNIPH</sequence>
<gene>
    <name evidence="1" type="ORF">F511_13561</name>
</gene>
<name>A0A2Z7D0W9_9LAMI</name>
<protein>
    <submittedName>
        <fullName evidence="1">Uncharacterized protein</fullName>
    </submittedName>
</protein>
<proteinExistence type="predicted"/>
<dbReference type="EMBL" id="KQ991563">
    <property type="protein sequence ID" value="KZV51877.1"/>
    <property type="molecule type" value="Genomic_DNA"/>
</dbReference>
<reference evidence="1 2" key="1">
    <citation type="journal article" date="2015" name="Proc. Natl. Acad. Sci. U.S.A.">
        <title>The resurrection genome of Boea hygrometrica: A blueprint for survival of dehydration.</title>
        <authorList>
            <person name="Xiao L."/>
            <person name="Yang G."/>
            <person name="Zhang L."/>
            <person name="Yang X."/>
            <person name="Zhao S."/>
            <person name="Ji Z."/>
            <person name="Zhou Q."/>
            <person name="Hu M."/>
            <person name="Wang Y."/>
            <person name="Chen M."/>
            <person name="Xu Y."/>
            <person name="Jin H."/>
            <person name="Xiao X."/>
            <person name="Hu G."/>
            <person name="Bao F."/>
            <person name="Hu Y."/>
            <person name="Wan P."/>
            <person name="Li L."/>
            <person name="Deng X."/>
            <person name="Kuang T."/>
            <person name="Xiang C."/>
            <person name="Zhu J.K."/>
            <person name="Oliver M.J."/>
            <person name="He Y."/>
        </authorList>
    </citation>
    <scope>NUCLEOTIDE SEQUENCE [LARGE SCALE GENOMIC DNA]</scope>
    <source>
        <strain evidence="2">cv. XS01</strain>
    </source>
</reference>
<keyword evidence="2" id="KW-1185">Reference proteome</keyword>